<dbReference type="AlphaFoldDB" id="A0A4D6MM10"/>
<name>A0A4D6MM10_VIGUN</name>
<proteinExistence type="predicted"/>
<sequence length="193" mass="21424">MMQSNDTCNAAANSSHKKRVKVPKRGPGVAELEKMMRGQNGIHTTDKRISELSDGNQYDSTHFSSKHLYSESNPFWSYFGTVFKTNHESSPSPLKKMVSMTQSHSSTVESDLIPSFSYYNRPLRSSINDSNQECYRDVPAFATAEVPSPPPLHLFPVQPCQVIEVRLSGLRFSGRDVIPWPLLVGVHGGAPSV</sequence>
<keyword evidence="3" id="KW-1185">Reference proteome</keyword>
<feature type="compositionally biased region" description="Polar residues" evidence="1">
    <location>
        <begin position="1"/>
        <end position="14"/>
    </location>
</feature>
<gene>
    <name evidence="2" type="ORF">DEO72_LG7g2951</name>
</gene>
<organism evidence="2 3">
    <name type="scientific">Vigna unguiculata</name>
    <name type="common">Cowpea</name>
    <dbReference type="NCBI Taxonomy" id="3917"/>
    <lineage>
        <taxon>Eukaryota</taxon>
        <taxon>Viridiplantae</taxon>
        <taxon>Streptophyta</taxon>
        <taxon>Embryophyta</taxon>
        <taxon>Tracheophyta</taxon>
        <taxon>Spermatophyta</taxon>
        <taxon>Magnoliopsida</taxon>
        <taxon>eudicotyledons</taxon>
        <taxon>Gunneridae</taxon>
        <taxon>Pentapetalae</taxon>
        <taxon>rosids</taxon>
        <taxon>fabids</taxon>
        <taxon>Fabales</taxon>
        <taxon>Fabaceae</taxon>
        <taxon>Papilionoideae</taxon>
        <taxon>50 kb inversion clade</taxon>
        <taxon>NPAAA clade</taxon>
        <taxon>indigoferoid/millettioid clade</taxon>
        <taxon>Phaseoleae</taxon>
        <taxon>Vigna</taxon>
    </lineage>
</organism>
<evidence type="ECO:0000313" key="3">
    <source>
        <dbReference type="Proteomes" id="UP000501690"/>
    </source>
</evidence>
<protein>
    <submittedName>
        <fullName evidence="2">Uncharacterized protein</fullName>
    </submittedName>
</protein>
<dbReference type="Proteomes" id="UP000501690">
    <property type="component" value="Linkage Group LG7"/>
</dbReference>
<evidence type="ECO:0000313" key="2">
    <source>
        <dbReference type="EMBL" id="QCE01652.1"/>
    </source>
</evidence>
<feature type="region of interest" description="Disordered" evidence="1">
    <location>
        <begin position="1"/>
        <end position="24"/>
    </location>
</feature>
<reference evidence="2 3" key="1">
    <citation type="submission" date="2019-04" db="EMBL/GenBank/DDBJ databases">
        <title>An improved genome assembly and genetic linkage map for asparagus bean, Vigna unguiculata ssp. sesquipedialis.</title>
        <authorList>
            <person name="Xia Q."/>
            <person name="Zhang R."/>
            <person name="Dong Y."/>
        </authorList>
    </citation>
    <scope>NUCLEOTIDE SEQUENCE [LARGE SCALE GENOMIC DNA]</scope>
    <source>
        <tissue evidence="2">Leaf</tissue>
    </source>
</reference>
<dbReference type="EMBL" id="CP039351">
    <property type="protein sequence ID" value="QCE01652.1"/>
    <property type="molecule type" value="Genomic_DNA"/>
</dbReference>
<accession>A0A4D6MM10</accession>
<feature type="compositionally biased region" description="Basic residues" evidence="1">
    <location>
        <begin position="15"/>
        <end position="24"/>
    </location>
</feature>
<evidence type="ECO:0000256" key="1">
    <source>
        <dbReference type="SAM" id="MobiDB-lite"/>
    </source>
</evidence>